<feature type="compositionally biased region" description="Gly residues" evidence="1">
    <location>
        <begin position="141"/>
        <end position="150"/>
    </location>
</feature>
<reference evidence="3" key="1">
    <citation type="journal article" date="2020" name="bioRxiv">
        <title>Chromosome-level reference genome of the European wasp spider Argiope bruennichi: a resource for studies on range expansion and evolutionary adaptation.</title>
        <authorList>
            <person name="Sheffer M.M."/>
            <person name="Hoppe A."/>
            <person name="Krehenwinkel H."/>
            <person name="Uhl G."/>
            <person name="Kuss A.W."/>
            <person name="Jensen L."/>
            <person name="Jensen C."/>
            <person name="Gillespie R.G."/>
            <person name="Hoff K.J."/>
            <person name="Prost S."/>
        </authorList>
    </citation>
    <scope>NUCLEOTIDE SEQUENCE</scope>
</reference>
<evidence type="ECO:0000313" key="3">
    <source>
        <dbReference type="EMBL" id="KAF8763620.1"/>
    </source>
</evidence>
<gene>
    <name evidence="3" type="ORF">HNY73_021788</name>
</gene>
<name>A0A8T0E2D1_ARGBR</name>
<feature type="region of interest" description="Disordered" evidence="1">
    <location>
        <begin position="244"/>
        <end position="279"/>
    </location>
</feature>
<dbReference type="Proteomes" id="UP000807504">
    <property type="component" value="Unassembled WGS sequence"/>
</dbReference>
<dbReference type="EMBL" id="JABXBU010002231">
    <property type="protein sequence ID" value="KAF8763620.1"/>
    <property type="molecule type" value="Genomic_DNA"/>
</dbReference>
<feature type="compositionally biased region" description="Gly residues" evidence="1">
    <location>
        <begin position="179"/>
        <end position="190"/>
    </location>
</feature>
<comment type="caution">
    <text evidence="3">The sequence shown here is derived from an EMBL/GenBank/DDBJ whole genome shotgun (WGS) entry which is preliminary data.</text>
</comment>
<feature type="region of interest" description="Disordered" evidence="1">
    <location>
        <begin position="486"/>
        <end position="532"/>
    </location>
</feature>
<evidence type="ECO:0000256" key="1">
    <source>
        <dbReference type="SAM" id="MobiDB-lite"/>
    </source>
</evidence>
<organism evidence="3 4">
    <name type="scientific">Argiope bruennichi</name>
    <name type="common">Wasp spider</name>
    <name type="synonym">Aranea bruennichi</name>
    <dbReference type="NCBI Taxonomy" id="94029"/>
    <lineage>
        <taxon>Eukaryota</taxon>
        <taxon>Metazoa</taxon>
        <taxon>Ecdysozoa</taxon>
        <taxon>Arthropoda</taxon>
        <taxon>Chelicerata</taxon>
        <taxon>Arachnida</taxon>
        <taxon>Araneae</taxon>
        <taxon>Araneomorphae</taxon>
        <taxon>Entelegynae</taxon>
        <taxon>Araneoidea</taxon>
        <taxon>Araneidae</taxon>
        <taxon>Argiope</taxon>
    </lineage>
</organism>
<feature type="region of interest" description="Disordered" evidence="1">
    <location>
        <begin position="141"/>
        <end position="220"/>
    </location>
</feature>
<evidence type="ECO:0000256" key="2">
    <source>
        <dbReference type="SAM" id="SignalP"/>
    </source>
</evidence>
<feature type="compositionally biased region" description="Gly residues" evidence="1">
    <location>
        <begin position="244"/>
        <end position="277"/>
    </location>
</feature>
<keyword evidence="4" id="KW-1185">Reference proteome</keyword>
<feature type="compositionally biased region" description="Gly residues" evidence="1">
    <location>
        <begin position="198"/>
        <end position="217"/>
    </location>
</feature>
<proteinExistence type="predicted"/>
<sequence length="585" mass="61248">MKLVITVLVAVLFFVVIEANNYPPNIKVVHKEVPVYHKVAVPTPVPSVPRYTPKRNGGFPHRPGSIPGNLVKVPKYIPVPVHKVVKVPKPFHYPVKVPVYKQIIVKKKVEVPVPYYIKKPAYGGQTGEGYGGGNDKGTPYGGGAGGGWDGGNDKGTPYGGGGDGGQGGGWDAGNDKGTPYGGGGQGGGWDAGNDKGTPYGGGGQGGGWDGGYGGGDQQGWASTYGRVQQQNAGVWQQGVGGGAYQDGGYGGSEKGETGEGGDWNQGYEDGGSEGGYGAESQPVGGWDANYGASNNGGSVAWPSNYGGAAAAAGNYGNVGASNYGNTGANNYGNTGANNYGNTGAVNYGGATGGNSGVANYGTSGANNYGNSGANNYGGSSNAGVSWPDTASSDNKNTGNRGIGWASTLRLPTAIVFSSALSALQRRSLNESFTRTSRDPHIKKSVTEFLSHHKPPPPHLPCGLLKGKHIATACRWFRQVNRKPGFKVNQDPRVDPGHSPSCATDLDPAETDKHRPWSGRTREDRTRKKRNPSATFLGIHFDGRRRYEIKKQQEMWSGREQEKTILLWNCFDDVFDGVGLSGFIGI</sequence>
<feature type="chain" id="PRO_5035784388" evidence="2">
    <location>
        <begin position="20"/>
        <end position="585"/>
    </location>
</feature>
<reference evidence="3" key="2">
    <citation type="submission" date="2020-06" db="EMBL/GenBank/DDBJ databases">
        <authorList>
            <person name="Sheffer M."/>
        </authorList>
    </citation>
    <scope>NUCLEOTIDE SEQUENCE</scope>
</reference>
<keyword evidence="2" id="KW-0732">Signal</keyword>
<feature type="compositionally biased region" description="Basic and acidic residues" evidence="1">
    <location>
        <begin position="509"/>
        <end position="525"/>
    </location>
</feature>
<dbReference type="AlphaFoldDB" id="A0A8T0E2D1"/>
<evidence type="ECO:0000313" key="4">
    <source>
        <dbReference type="Proteomes" id="UP000807504"/>
    </source>
</evidence>
<protein>
    <submittedName>
        <fullName evidence="3">Uncharacterized protein</fullName>
    </submittedName>
</protein>
<feature type="compositionally biased region" description="Gly residues" evidence="1">
    <location>
        <begin position="157"/>
        <end position="171"/>
    </location>
</feature>
<feature type="signal peptide" evidence="2">
    <location>
        <begin position="1"/>
        <end position="19"/>
    </location>
</feature>
<accession>A0A8T0E2D1</accession>